<dbReference type="EMBL" id="CP119908">
    <property type="protein sequence ID" value="WFD18262.1"/>
    <property type="molecule type" value="Genomic_DNA"/>
</dbReference>
<dbReference type="Proteomes" id="UP001220961">
    <property type="component" value="Chromosome 1"/>
</dbReference>
<dbReference type="PANTHER" id="PTHR43851:SF3">
    <property type="entry name" value="COENZYME Q8"/>
    <property type="match status" value="1"/>
</dbReference>
<dbReference type="Pfam" id="PF09791">
    <property type="entry name" value="Oxidored-like"/>
    <property type="match status" value="1"/>
</dbReference>
<dbReference type="Pfam" id="PF03109">
    <property type="entry name" value="ABC1"/>
    <property type="match status" value="1"/>
</dbReference>
<name>A0AAF0IV10_9BASI</name>
<evidence type="ECO:0000313" key="9">
    <source>
        <dbReference type="Proteomes" id="UP001220961"/>
    </source>
</evidence>
<evidence type="ECO:0000259" key="6">
    <source>
        <dbReference type="Pfam" id="PF03109"/>
    </source>
</evidence>
<keyword evidence="4" id="KW-0067">ATP-binding</keyword>
<evidence type="ECO:0000256" key="2">
    <source>
        <dbReference type="ARBA" id="ARBA00022679"/>
    </source>
</evidence>
<reference evidence="8" key="1">
    <citation type="submission" date="2023-03" db="EMBL/GenBank/DDBJ databases">
        <title>Mating type loci evolution in Malassezia.</title>
        <authorList>
            <person name="Coelho M.A."/>
        </authorList>
    </citation>
    <scope>NUCLEOTIDE SEQUENCE</scope>
    <source>
        <strain evidence="8">CBS 10434</strain>
    </source>
</reference>
<dbReference type="InterPro" id="IPR004147">
    <property type="entry name" value="ABC1_dom"/>
</dbReference>
<feature type="domain" description="ABC1 atypical kinase-like" evidence="6">
    <location>
        <begin position="209"/>
        <end position="463"/>
    </location>
</feature>
<keyword evidence="9" id="KW-1185">Reference proteome</keyword>
<feature type="region of interest" description="Disordered" evidence="5">
    <location>
        <begin position="687"/>
        <end position="725"/>
    </location>
</feature>
<evidence type="ECO:0000256" key="4">
    <source>
        <dbReference type="ARBA" id="ARBA00022840"/>
    </source>
</evidence>
<dbReference type="InterPro" id="IPR019180">
    <property type="entry name" value="Oxidoreductase-like_N"/>
</dbReference>
<dbReference type="GO" id="GO:0016740">
    <property type="term" value="F:transferase activity"/>
    <property type="evidence" value="ECO:0007669"/>
    <property type="project" value="UniProtKB-KW"/>
</dbReference>
<comment type="similarity">
    <text evidence="1">Belongs to the protein kinase superfamily. ADCK protein kinase family.</text>
</comment>
<feature type="domain" description="Oxidoreductase-like" evidence="7">
    <location>
        <begin position="636"/>
        <end position="677"/>
    </location>
</feature>
<evidence type="ECO:0000313" key="8">
    <source>
        <dbReference type="EMBL" id="WFD18262.1"/>
    </source>
</evidence>
<proteinExistence type="inferred from homology"/>
<dbReference type="AlphaFoldDB" id="A0AAF0IV10"/>
<dbReference type="PANTHER" id="PTHR43851">
    <property type="match status" value="1"/>
</dbReference>
<feature type="region of interest" description="Disordered" evidence="5">
    <location>
        <begin position="44"/>
        <end position="109"/>
    </location>
</feature>
<evidence type="ECO:0000259" key="7">
    <source>
        <dbReference type="Pfam" id="PF09791"/>
    </source>
</evidence>
<sequence length="740" mass="82417">MSHRRPSGVTWSDMAKVAQAAWILSETVLRGRVVVTARPVRPWPTQKWAPKDVASESPPPSAAPTIETHVTSAPEPPVDDAPAEVVPPAEPAEPVPPVRTPPPTEEYDAANERTRPLRATRVPSSRLGRLLHYGSLGAGLAWGSAGEYMRRATSGAASSQSPAFLSARNVDRLVDKLTTMRGAALKLGQFLSIQDSNALPPQVEEVLLRVQDTAHYMPAWQLEQVMREELGDDWRSRFASFDERPLAAASIGQVHTAVLADPFPSQPHLAGQRVAVKVQFPGVAQSIASDLANIKWLLAASALLPKGLFLENSVRVLQQELEEECDYVREAEMGRRFLANVRAMAPSGDGALSFEVPEVVDELSTRRILTTEFMRGRPLTHAATQDQATRDAIAHAIMELSLRELFDWHLMQTDPNWTNFLYHEGRRAIQLIDFGATRPYSSEFIAMWLGLLRAAVSGDRALCERWSVDIGYLTGQESEAMRAAHVDSMVALGEPFRADAPVPYPFAHQTITERVKGQIPLMLRERQRPPPPETYSLNRKLSGAFLLCARLQARVNCRDLFARVTQPYPSSVPVARLHTRAGDHLGEDLSERWSHVPTERSAVRRMRDEKRRRVRASLEALAVPDTQEGHVRVRDIQVPVRPRAPGPEDCCMSGCVNCVHTIYLDELEEYKSTMKGIRERLAHYQPPIRPDEWDTNRLGPMPHADASDAEKFASEEAETPKLDASMSAFLELERKLKSSK</sequence>
<dbReference type="InterPro" id="IPR034646">
    <property type="entry name" value="ADCK3_dom"/>
</dbReference>
<gene>
    <name evidence="8" type="ORF">MCAP1_000461</name>
</gene>
<dbReference type="GO" id="GO:0005524">
    <property type="term" value="F:ATP binding"/>
    <property type="evidence" value="ECO:0007669"/>
    <property type="project" value="UniProtKB-KW"/>
</dbReference>
<dbReference type="CDD" id="cd13970">
    <property type="entry name" value="ABC1_ADCK3"/>
    <property type="match status" value="1"/>
</dbReference>
<keyword evidence="3" id="KW-0547">Nucleotide-binding</keyword>
<accession>A0AAF0IV10</accession>
<dbReference type="InterPro" id="IPR011009">
    <property type="entry name" value="Kinase-like_dom_sf"/>
</dbReference>
<dbReference type="InterPro" id="IPR051409">
    <property type="entry name" value="Atypical_kinase_ADCK"/>
</dbReference>
<evidence type="ECO:0000256" key="5">
    <source>
        <dbReference type="SAM" id="MobiDB-lite"/>
    </source>
</evidence>
<evidence type="ECO:0000256" key="1">
    <source>
        <dbReference type="ARBA" id="ARBA00009670"/>
    </source>
</evidence>
<feature type="compositionally biased region" description="Basic and acidic residues" evidence="5">
    <location>
        <begin position="705"/>
        <end position="721"/>
    </location>
</feature>
<protein>
    <submittedName>
        <fullName evidence="8">Uncharacterized protein</fullName>
    </submittedName>
</protein>
<evidence type="ECO:0000256" key="3">
    <source>
        <dbReference type="ARBA" id="ARBA00022741"/>
    </source>
</evidence>
<organism evidence="8 9">
    <name type="scientific">Malassezia caprae</name>
    <dbReference type="NCBI Taxonomy" id="1381934"/>
    <lineage>
        <taxon>Eukaryota</taxon>
        <taxon>Fungi</taxon>
        <taxon>Dikarya</taxon>
        <taxon>Basidiomycota</taxon>
        <taxon>Ustilaginomycotina</taxon>
        <taxon>Malasseziomycetes</taxon>
        <taxon>Malasseziales</taxon>
        <taxon>Malasseziaceae</taxon>
        <taxon>Malassezia</taxon>
    </lineage>
</organism>
<dbReference type="GO" id="GO:0006744">
    <property type="term" value="P:ubiquinone biosynthetic process"/>
    <property type="evidence" value="ECO:0007669"/>
    <property type="project" value="TreeGrafter"/>
</dbReference>
<dbReference type="SUPFAM" id="SSF56112">
    <property type="entry name" value="Protein kinase-like (PK-like)"/>
    <property type="match status" value="1"/>
</dbReference>
<feature type="compositionally biased region" description="Pro residues" evidence="5">
    <location>
        <begin position="88"/>
        <end position="104"/>
    </location>
</feature>
<keyword evidence="2" id="KW-0808">Transferase</keyword>